<keyword evidence="2" id="KW-1185">Reference proteome</keyword>
<accession>A0ABQ3XL34</accession>
<gene>
    <name evidence="1" type="ORF">Aco03nite_076070</name>
</gene>
<proteinExistence type="predicted"/>
<comment type="caution">
    <text evidence="1">The sequence shown here is derived from an EMBL/GenBank/DDBJ whole genome shotgun (WGS) entry which is preliminary data.</text>
</comment>
<dbReference type="Proteomes" id="UP000612282">
    <property type="component" value="Unassembled WGS sequence"/>
</dbReference>
<dbReference type="RefSeq" id="WP_203805073.1">
    <property type="nucleotide sequence ID" value="NZ_BAAAQE010000117.1"/>
</dbReference>
<reference evidence="1 2" key="1">
    <citation type="submission" date="2021-01" db="EMBL/GenBank/DDBJ databases">
        <title>Whole genome shotgun sequence of Actinoplanes couchii NBRC 106145.</title>
        <authorList>
            <person name="Komaki H."/>
            <person name="Tamura T."/>
        </authorList>
    </citation>
    <scope>NUCLEOTIDE SEQUENCE [LARGE SCALE GENOMIC DNA]</scope>
    <source>
        <strain evidence="1 2">NBRC 106145</strain>
    </source>
</reference>
<sequence>MDHDDIMDAELDQLLARATVSALTTLTAGNDVRQLLRDLHADPTPPPTSDCGEVVP</sequence>
<evidence type="ECO:0000313" key="2">
    <source>
        <dbReference type="Proteomes" id="UP000612282"/>
    </source>
</evidence>
<dbReference type="EMBL" id="BOMG01000095">
    <property type="protein sequence ID" value="GID59203.1"/>
    <property type="molecule type" value="Genomic_DNA"/>
</dbReference>
<protein>
    <submittedName>
        <fullName evidence="1">Uncharacterized protein</fullName>
    </submittedName>
</protein>
<organism evidence="1 2">
    <name type="scientific">Actinoplanes couchii</name>
    <dbReference type="NCBI Taxonomy" id="403638"/>
    <lineage>
        <taxon>Bacteria</taxon>
        <taxon>Bacillati</taxon>
        <taxon>Actinomycetota</taxon>
        <taxon>Actinomycetes</taxon>
        <taxon>Micromonosporales</taxon>
        <taxon>Micromonosporaceae</taxon>
        <taxon>Actinoplanes</taxon>
    </lineage>
</organism>
<name>A0ABQ3XL34_9ACTN</name>
<evidence type="ECO:0000313" key="1">
    <source>
        <dbReference type="EMBL" id="GID59203.1"/>
    </source>
</evidence>